<comment type="caution">
    <text evidence="11">The sequence shown here is derived from an EMBL/GenBank/DDBJ whole genome shotgun (WGS) entry which is preliminary data.</text>
</comment>
<evidence type="ECO:0000256" key="1">
    <source>
        <dbReference type="ARBA" id="ARBA00003618"/>
    </source>
</evidence>
<proteinExistence type="inferred from homology"/>
<evidence type="ECO:0000256" key="2">
    <source>
        <dbReference type="ARBA" id="ARBA00009441"/>
    </source>
</evidence>
<feature type="domain" description="RecF/RecN/SMC N-terminal" evidence="10">
    <location>
        <begin position="18"/>
        <end position="536"/>
    </location>
</feature>
<dbReference type="EMBL" id="JAAIKT010000132">
    <property type="protein sequence ID" value="NEW77617.1"/>
    <property type="molecule type" value="Genomic_DNA"/>
</dbReference>
<keyword evidence="5 9" id="KW-0227">DNA damage</keyword>
<dbReference type="CDD" id="cd03241">
    <property type="entry name" value="ABC_RecN"/>
    <property type="match status" value="2"/>
</dbReference>
<dbReference type="Proteomes" id="UP000476310">
    <property type="component" value="Unassembled WGS sequence"/>
</dbReference>
<dbReference type="PIRSF" id="PIRSF003128">
    <property type="entry name" value="RecN"/>
    <property type="match status" value="1"/>
</dbReference>
<dbReference type="GO" id="GO:0009432">
    <property type="term" value="P:SOS response"/>
    <property type="evidence" value="ECO:0007669"/>
    <property type="project" value="TreeGrafter"/>
</dbReference>
<dbReference type="PANTHER" id="PTHR11059:SF0">
    <property type="entry name" value="DNA REPAIR PROTEIN RECN"/>
    <property type="match status" value="1"/>
</dbReference>
<evidence type="ECO:0000259" key="10">
    <source>
        <dbReference type="Pfam" id="PF02463"/>
    </source>
</evidence>
<organism evidence="11 12">
    <name type="scientific">Streptomyces rhizosphaericus</name>
    <dbReference type="NCBI Taxonomy" id="114699"/>
    <lineage>
        <taxon>Bacteria</taxon>
        <taxon>Bacillati</taxon>
        <taxon>Actinomycetota</taxon>
        <taxon>Actinomycetes</taxon>
        <taxon>Kitasatosporales</taxon>
        <taxon>Streptomycetaceae</taxon>
        <taxon>Streptomyces</taxon>
        <taxon>Streptomyces violaceusniger group</taxon>
    </lineage>
</organism>
<evidence type="ECO:0000313" key="11">
    <source>
        <dbReference type="EMBL" id="NEW77617.1"/>
    </source>
</evidence>
<evidence type="ECO:0000256" key="5">
    <source>
        <dbReference type="ARBA" id="ARBA00022763"/>
    </source>
</evidence>
<keyword evidence="7 9" id="KW-0234">DNA repair</keyword>
<dbReference type="InterPro" id="IPR003395">
    <property type="entry name" value="RecF/RecN/SMC_N"/>
</dbReference>
<evidence type="ECO:0000256" key="3">
    <source>
        <dbReference type="ARBA" id="ARBA00021315"/>
    </source>
</evidence>
<keyword evidence="12" id="KW-1185">Reference proteome</keyword>
<evidence type="ECO:0000313" key="12">
    <source>
        <dbReference type="Proteomes" id="UP000476310"/>
    </source>
</evidence>
<dbReference type="Gene3D" id="3.40.50.300">
    <property type="entry name" value="P-loop containing nucleotide triphosphate hydrolases"/>
    <property type="match status" value="2"/>
</dbReference>
<dbReference type="GO" id="GO:0043590">
    <property type="term" value="C:bacterial nucleoid"/>
    <property type="evidence" value="ECO:0007669"/>
    <property type="project" value="TreeGrafter"/>
</dbReference>
<dbReference type="GO" id="GO:0006281">
    <property type="term" value="P:DNA repair"/>
    <property type="evidence" value="ECO:0007669"/>
    <property type="project" value="UniProtKB-KW"/>
</dbReference>
<evidence type="ECO:0000256" key="6">
    <source>
        <dbReference type="ARBA" id="ARBA00022840"/>
    </source>
</evidence>
<dbReference type="NCBIfam" id="TIGR00634">
    <property type="entry name" value="recN"/>
    <property type="match status" value="1"/>
</dbReference>
<dbReference type="AlphaFoldDB" id="A0A6G4AYS7"/>
<comment type="similarity">
    <text evidence="2 9">Belongs to the RecN family.</text>
</comment>
<accession>A0A6G4AYS7</accession>
<sequence>MVVHVLEEMRIRALGVIDDAVVELSPGFTAVTGETGAGKTMVVTSLGLLLGGRADAALVRIGAKAAVVEGRLTVDARSAAAVRAEEAGAELDDGVLLISRTLSAEGRSRAHLGGRSVPVGLLGELADDLVAVHGQTDQQGLLRPARQRQALDRYAGAAVAVPLEKYAGAYRRLRAVSAELEELTTRARERAQEADLLRFGLEEVEAAEPRPGEDEELAAEAERLGHAEALASAAAAAHAALAGNPEDPEGVDAATLVAGAHRAVEAVRSHDQALAGLADRIGEIGILLSDVAGDLAGYADNLDADPIRLSAVEERRAALSQLTRKYGETIADVLAWAEQGAARLAELDGDDDRIGELTAERDALRAELGGLAQTLTDARTEAAGRFAEAVTAELASLAMPHARVTFAIRQTEAETEADGIEVGGRPVVFGPHGADEVELLLAPHPGAPPRPIAKGASGGELSRVMLAVEVVFAGSDPVPTYLFDEVDAGVGGKAAVEVGRRLAKLARSAQVVVVTHLPQVAAFADRHLVVEKTNDGSVTRSGVKAMEGEDRVRELSRMLAGQEDSELARAHAEELLEAARAGR</sequence>
<keyword evidence="6" id="KW-0067">ATP-binding</keyword>
<dbReference type="Pfam" id="PF02463">
    <property type="entry name" value="SMC_N"/>
    <property type="match status" value="1"/>
</dbReference>
<dbReference type="GO" id="GO:0005524">
    <property type="term" value="F:ATP binding"/>
    <property type="evidence" value="ECO:0007669"/>
    <property type="project" value="UniProtKB-KW"/>
</dbReference>
<evidence type="ECO:0000256" key="8">
    <source>
        <dbReference type="ARBA" id="ARBA00033408"/>
    </source>
</evidence>
<dbReference type="SUPFAM" id="SSF52540">
    <property type="entry name" value="P-loop containing nucleoside triphosphate hydrolases"/>
    <property type="match status" value="2"/>
</dbReference>
<evidence type="ECO:0000256" key="7">
    <source>
        <dbReference type="ARBA" id="ARBA00023204"/>
    </source>
</evidence>
<gene>
    <name evidence="11" type="primary">recN</name>
    <name evidence="11" type="ORF">G4H13_46750</name>
</gene>
<dbReference type="GO" id="GO:0006310">
    <property type="term" value="P:DNA recombination"/>
    <property type="evidence" value="ECO:0007669"/>
    <property type="project" value="InterPro"/>
</dbReference>
<keyword evidence="4" id="KW-0547">Nucleotide-binding</keyword>
<name>A0A6G4AYS7_9ACTN</name>
<dbReference type="PANTHER" id="PTHR11059">
    <property type="entry name" value="DNA REPAIR PROTEIN RECN"/>
    <property type="match status" value="1"/>
</dbReference>
<dbReference type="FunFam" id="3.40.50.300:FF:000356">
    <property type="entry name" value="DNA repair protein RecN"/>
    <property type="match status" value="1"/>
</dbReference>
<dbReference type="InterPro" id="IPR004604">
    <property type="entry name" value="DNA_recomb/repair_RecN"/>
</dbReference>
<comment type="function">
    <text evidence="1 9">May be involved in recombinational repair of damaged DNA.</text>
</comment>
<evidence type="ECO:0000256" key="4">
    <source>
        <dbReference type="ARBA" id="ARBA00022741"/>
    </source>
</evidence>
<protein>
    <recommendedName>
        <fullName evidence="3 9">DNA repair protein RecN</fullName>
    </recommendedName>
    <alternativeName>
        <fullName evidence="8 9">Recombination protein N</fullName>
    </alternativeName>
</protein>
<reference evidence="11" key="1">
    <citation type="submission" date="2020-02" db="EMBL/GenBank/DDBJ databases">
        <title>A new Streptomyces sp. for controlling soil-borne diseases.</title>
        <authorList>
            <person name="Li X."/>
            <person name="Tian Y."/>
            <person name="Gao K."/>
        </authorList>
    </citation>
    <scope>NUCLEOTIDE SEQUENCE [LARGE SCALE GENOMIC DNA]</scope>
    <source>
        <strain evidence="11">0250</strain>
    </source>
</reference>
<dbReference type="RefSeq" id="WP_164437091.1">
    <property type="nucleotide sequence ID" value="NZ_JAAIKT010000132.1"/>
</dbReference>
<evidence type="ECO:0000256" key="9">
    <source>
        <dbReference type="PIRNR" id="PIRNR003128"/>
    </source>
</evidence>
<dbReference type="FunFam" id="3.40.50.300:FF:000319">
    <property type="entry name" value="DNA repair protein RecN"/>
    <property type="match status" value="1"/>
</dbReference>
<dbReference type="InterPro" id="IPR027417">
    <property type="entry name" value="P-loop_NTPase"/>
</dbReference>